<dbReference type="Proteomes" id="UP000199208">
    <property type="component" value="Unassembled WGS sequence"/>
</dbReference>
<accession>A0A1G5S3H0</accession>
<name>A0A1G5S3H0_9FIRM</name>
<organism evidence="1 2">
    <name type="scientific">Acidaminobacter hydrogenoformans DSM 2784</name>
    <dbReference type="NCBI Taxonomy" id="1120920"/>
    <lineage>
        <taxon>Bacteria</taxon>
        <taxon>Bacillati</taxon>
        <taxon>Bacillota</taxon>
        <taxon>Clostridia</taxon>
        <taxon>Peptostreptococcales</taxon>
        <taxon>Acidaminobacteraceae</taxon>
        <taxon>Acidaminobacter</taxon>
    </lineage>
</organism>
<dbReference type="RefSeq" id="WP_092591514.1">
    <property type="nucleotide sequence ID" value="NZ_FMWL01000012.1"/>
</dbReference>
<dbReference type="STRING" id="1120920.SAMN03080599_02237"/>
<dbReference type="OrthoDB" id="9792035at2"/>
<evidence type="ECO:0008006" key="3">
    <source>
        <dbReference type="Google" id="ProtNLM"/>
    </source>
</evidence>
<reference evidence="1 2" key="1">
    <citation type="submission" date="2016-10" db="EMBL/GenBank/DDBJ databases">
        <authorList>
            <person name="de Groot N.N."/>
        </authorList>
    </citation>
    <scope>NUCLEOTIDE SEQUENCE [LARGE SCALE GENOMIC DNA]</scope>
    <source>
        <strain evidence="1 2">DSM 2784</strain>
    </source>
</reference>
<sequence>MNHKQKEAIKKLRGAGRSYLEIAGQLGLSQNTVKSFCQRNQLASAISPEPETINVTLCRECSAPLIQTTGKKKKHFCSDQCRHTWWNAHPETIKRKNGRTFSCQTCGRDFIGYGKRERKYCSRACYGLSKVIRR</sequence>
<evidence type="ECO:0000313" key="2">
    <source>
        <dbReference type="Proteomes" id="UP000199208"/>
    </source>
</evidence>
<gene>
    <name evidence="1" type="ORF">SAMN03080599_02237</name>
</gene>
<dbReference type="EMBL" id="FMWL01000012">
    <property type="protein sequence ID" value="SCZ80380.1"/>
    <property type="molecule type" value="Genomic_DNA"/>
</dbReference>
<dbReference type="AlphaFoldDB" id="A0A1G5S3H0"/>
<proteinExistence type="predicted"/>
<protein>
    <recommendedName>
        <fullName evidence="3">RNA polymerase subunit sigma-70</fullName>
    </recommendedName>
</protein>
<evidence type="ECO:0000313" key="1">
    <source>
        <dbReference type="EMBL" id="SCZ80380.1"/>
    </source>
</evidence>
<dbReference type="Gene3D" id="1.10.10.60">
    <property type="entry name" value="Homeodomain-like"/>
    <property type="match status" value="1"/>
</dbReference>
<keyword evidence="2" id="KW-1185">Reference proteome</keyword>